<reference evidence="3" key="1">
    <citation type="submission" date="2024-05" db="EMBL/GenBank/DDBJ databases">
        <authorList>
            <person name="Bunk B."/>
            <person name="Swiderski J."/>
            <person name="Sproer C."/>
            <person name="Thiel V."/>
        </authorList>
    </citation>
    <scope>NUCLEOTIDE SEQUENCE</scope>
    <source>
        <strain evidence="3">DSM 17735</strain>
    </source>
</reference>
<dbReference type="InterPro" id="IPR006015">
    <property type="entry name" value="Universal_stress_UspA"/>
</dbReference>
<sequence>MKILLAVDGSSYTKKMLAYLVTHDALFDAKNEYAVLTVQPALPPHARAAVGKEIVDGYYAEETGKVMAPVAEFLKHHGIIAKSDWKVGPAGETIAKFADEGKFDLLIMGSHGHGALGNLVMGSVTTQVLAHSKVPVLLVR</sequence>
<organism evidence="3">
    <name type="scientific">Polaromonas hydrogenivorans</name>
    <dbReference type="NCBI Taxonomy" id="335476"/>
    <lineage>
        <taxon>Bacteria</taxon>
        <taxon>Pseudomonadati</taxon>
        <taxon>Pseudomonadota</taxon>
        <taxon>Betaproteobacteria</taxon>
        <taxon>Burkholderiales</taxon>
        <taxon>Comamonadaceae</taxon>
        <taxon>Polaromonas</taxon>
    </lineage>
</organism>
<dbReference type="CDD" id="cd00293">
    <property type="entry name" value="USP-like"/>
    <property type="match status" value="1"/>
</dbReference>
<dbReference type="AlphaFoldDB" id="A0AAU7LRU5"/>
<gene>
    <name evidence="3" type="ORF">ABLV49_00495</name>
</gene>
<protein>
    <submittedName>
        <fullName evidence="3">Universal stress protein</fullName>
    </submittedName>
</protein>
<dbReference type="RefSeq" id="WP_349279656.1">
    <property type="nucleotide sequence ID" value="NZ_CBCSCU010000013.1"/>
</dbReference>
<dbReference type="Gene3D" id="3.40.50.620">
    <property type="entry name" value="HUPs"/>
    <property type="match status" value="1"/>
</dbReference>
<dbReference type="SUPFAM" id="SSF52402">
    <property type="entry name" value="Adenine nucleotide alpha hydrolases-like"/>
    <property type="match status" value="1"/>
</dbReference>
<dbReference type="PANTHER" id="PTHR46268:SF6">
    <property type="entry name" value="UNIVERSAL STRESS PROTEIN UP12"/>
    <property type="match status" value="1"/>
</dbReference>
<dbReference type="InterPro" id="IPR006016">
    <property type="entry name" value="UspA"/>
</dbReference>
<evidence type="ECO:0000256" key="1">
    <source>
        <dbReference type="ARBA" id="ARBA00008791"/>
    </source>
</evidence>
<dbReference type="InterPro" id="IPR014729">
    <property type="entry name" value="Rossmann-like_a/b/a_fold"/>
</dbReference>
<proteinExistence type="inferred from homology"/>
<dbReference type="PANTHER" id="PTHR46268">
    <property type="entry name" value="STRESS RESPONSE PROTEIN NHAX"/>
    <property type="match status" value="1"/>
</dbReference>
<dbReference type="EMBL" id="CP157675">
    <property type="protein sequence ID" value="XBP70354.1"/>
    <property type="molecule type" value="Genomic_DNA"/>
</dbReference>
<evidence type="ECO:0000313" key="3">
    <source>
        <dbReference type="EMBL" id="XBP70354.1"/>
    </source>
</evidence>
<name>A0AAU7LRU5_9BURK</name>
<accession>A0AAU7LRU5</accession>
<dbReference type="PRINTS" id="PR01438">
    <property type="entry name" value="UNVRSLSTRESS"/>
</dbReference>
<comment type="similarity">
    <text evidence="1">Belongs to the universal stress protein A family.</text>
</comment>
<evidence type="ECO:0000259" key="2">
    <source>
        <dbReference type="Pfam" id="PF00582"/>
    </source>
</evidence>
<dbReference type="Pfam" id="PF00582">
    <property type="entry name" value="Usp"/>
    <property type="match status" value="1"/>
</dbReference>
<feature type="domain" description="UspA" evidence="2">
    <location>
        <begin position="2"/>
        <end position="140"/>
    </location>
</feature>